<evidence type="ECO:0000313" key="1">
    <source>
        <dbReference type="EMBL" id="ORA65377.1"/>
    </source>
</evidence>
<sequence length="353" mass="35654">MLGWRIGVGVLAVSAVAACAAPAPEKPTTPEHASCMASLPDGWRTAFDDGARTVAPAEVPLAVGPAGDVVVARDDGTVRDAALIGADGAATTVYTVADPANRDVGFAALDDKWIVVGVRHNPRGANGVLPTLVRVEVINRADHSVRTVAETSADDLRDGGATIDSVALSGDTVYWLTRDSFAGAHGTVRSFDANSGATAEVTSGSLSSLRTGAAGVLWDVADDPAVVGVPAELPAAVADAVGEQRAGVVTDGKAYAWRSDGGLTWWSADAGTVRVTGDLPGASELWVSGPLVFGSHAPTATVVDTRSGASVELPYQVAAVGGGTLAALKAPADKSAPLTPVIVRTEPLPPLTC</sequence>
<dbReference type="AlphaFoldDB" id="A0A1X0CYY0"/>
<gene>
    <name evidence="1" type="ORF">BST26_18625</name>
</gene>
<organism evidence="1 2">
    <name type="scientific">Mycolicibacterium insubricum</name>
    <dbReference type="NCBI Taxonomy" id="444597"/>
    <lineage>
        <taxon>Bacteria</taxon>
        <taxon>Bacillati</taxon>
        <taxon>Actinomycetota</taxon>
        <taxon>Actinomycetes</taxon>
        <taxon>Mycobacteriales</taxon>
        <taxon>Mycobacteriaceae</taxon>
        <taxon>Mycolicibacterium</taxon>
    </lineage>
</organism>
<dbReference type="PROSITE" id="PS51257">
    <property type="entry name" value="PROKAR_LIPOPROTEIN"/>
    <property type="match status" value="1"/>
</dbReference>
<name>A0A1X0CYY0_9MYCO</name>
<evidence type="ECO:0000313" key="2">
    <source>
        <dbReference type="Proteomes" id="UP000192801"/>
    </source>
</evidence>
<reference evidence="1 2" key="1">
    <citation type="submission" date="2016-12" db="EMBL/GenBank/DDBJ databases">
        <title>The new phylogeny of genus Mycobacterium.</title>
        <authorList>
            <person name="Tortoli E."/>
            <person name="Trovato A."/>
            <person name="Cirillo D.M."/>
        </authorList>
    </citation>
    <scope>NUCLEOTIDE SEQUENCE [LARGE SCALE GENOMIC DNA]</scope>
    <source>
        <strain evidence="1 2">DSM 45130</strain>
    </source>
</reference>
<dbReference type="OrthoDB" id="4607163at2"/>
<accession>A0A1X0CYY0</accession>
<comment type="caution">
    <text evidence="1">The sequence shown here is derived from an EMBL/GenBank/DDBJ whole genome shotgun (WGS) entry which is preliminary data.</text>
</comment>
<keyword evidence="2" id="KW-1185">Reference proteome</keyword>
<proteinExistence type="predicted"/>
<dbReference type="EMBL" id="MVHS01000062">
    <property type="protein sequence ID" value="ORA65377.1"/>
    <property type="molecule type" value="Genomic_DNA"/>
</dbReference>
<dbReference type="RefSeq" id="WP_083033098.1">
    <property type="nucleotide sequence ID" value="NZ_AP022618.1"/>
</dbReference>
<dbReference type="Proteomes" id="UP000192801">
    <property type="component" value="Unassembled WGS sequence"/>
</dbReference>
<protein>
    <submittedName>
        <fullName evidence="1">Uncharacterized protein</fullName>
    </submittedName>
</protein>